<proteinExistence type="inferred from homology"/>
<feature type="compositionally biased region" description="Polar residues" evidence="11">
    <location>
        <begin position="51"/>
        <end position="69"/>
    </location>
</feature>
<dbReference type="Proteomes" id="UP001358417">
    <property type="component" value="Unassembled WGS sequence"/>
</dbReference>
<dbReference type="GeneID" id="89977214"/>
<dbReference type="GO" id="GO:0005096">
    <property type="term" value="F:GTPase activator activity"/>
    <property type="evidence" value="ECO:0007669"/>
    <property type="project" value="UniProtKB-KW"/>
</dbReference>
<dbReference type="FunFam" id="1.10.472.80:FF:000044">
    <property type="entry name" value="GTPase-activating protein GYP5"/>
    <property type="match status" value="1"/>
</dbReference>
<dbReference type="SUPFAM" id="SSF47923">
    <property type="entry name" value="Ypt/Rab-GAP domain of gyp1p"/>
    <property type="match status" value="2"/>
</dbReference>
<evidence type="ECO:0000313" key="14">
    <source>
        <dbReference type="Proteomes" id="UP001358417"/>
    </source>
</evidence>
<keyword evidence="3" id="KW-0343">GTPase activation</keyword>
<evidence type="ECO:0000256" key="3">
    <source>
        <dbReference type="ARBA" id="ARBA00022468"/>
    </source>
</evidence>
<dbReference type="Gene3D" id="1.10.10.750">
    <property type="entry name" value="Ypt/Rab-GAP domain of gyp1p, domain 1"/>
    <property type="match status" value="1"/>
</dbReference>
<keyword evidence="2" id="KW-0813">Transport</keyword>
<dbReference type="RefSeq" id="XP_064701302.1">
    <property type="nucleotide sequence ID" value="XM_064852595.1"/>
</dbReference>
<evidence type="ECO:0000313" key="13">
    <source>
        <dbReference type="EMBL" id="KAK5045684.1"/>
    </source>
</evidence>
<comment type="subcellular location">
    <subcellularLocation>
        <location evidence="1">Cytoplasm</location>
    </subcellularLocation>
</comment>
<evidence type="ECO:0000256" key="4">
    <source>
        <dbReference type="ARBA" id="ARBA00022490"/>
    </source>
</evidence>
<dbReference type="EMBL" id="JAVRRD010000035">
    <property type="protein sequence ID" value="KAK5045684.1"/>
    <property type="molecule type" value="Genomic_DNA"/>
</dbReference>
<dbReference type="GO" id="GO:0005737">
    <property type="term" value="C:cytoplasm"/>
    <property type="evidence" value="ECO:0007669"/>
    <property type="project" value="UniProtKB-SubCell"/>
</dbReference>
<keyword evidence="4" id="KW-0963">Cytoplasm</keyword>
<evidence type="ECO:0000256" key="6">
    <source>
        <dbReference type="ARBA" id="ARBA00022927"/>
    </source>
</evidence>
<dbReference type="InterPro" id="IPR050302">
    <property type="entry name" value="Rab_GAP_TBC_domain"/>
</dbReference>
<evidence type="ECO:0000256" key="8">
    <source>
        <dbReference type="ARBA" id="ARBA00061661"/>
    </source>
</evidence>
<dbReference type="InterPro" id="IPR000195">
    <property type="entry name" value="Rab-GAP-TBC_dom"/>
</dbReference>
<keyword evidence="14" id="KW-1185">Reference proteome</keyword>
<feature type="compositionally biased region" description="Polar residues" evidence="11">
    <location>
        <begin position="82"/>
        <end position="114"/>
    </location>
</feature>
<dbReference type="GO" id="GO:0016192">
    <property type="term" value="P:vesicle-mediated transport"/>
    <property type="evidence" value="ECO:0007669"/>
    <property type="project" value="UniProtKB-KW"/>
</dbReference>
<feature type="compositionally biased region" description="Pro residues" evidence="11">
    <location>
        <begin position="131"/>
        <end position="140"/>
    </location>
</feature>
<dbReference type="PROSITE" id="PS50086">
    <property type="entry name" value="TBC_RABGAP"/>
    <property type="match status" value="1"/>
</dbReference>
<dbReference type="Gene3D" id="1.10.472.80">
    <property type="entry name" value="Ypt/Rab-GAP domain of gyp1p, domain 3"/>
    <property type="match status" value="1"/>
</dbReference>
<evidence type="ECO:0000256" key="5">
    <source>
        <dbReference type="ARBA" id="ARBA00022892"/>
    </source>
</evidence>
<dbReference type="GO" id="GO:0015031">
    <property type="term" value="P:protein transport"/>
    <property type="evidence" value="ECO:0007669"/>
    <property type="project" value="UniProtKB-KW"/>
</dbReference>
<organism evidence="13 14">
    <name type="scientific">Exophiala bonariae</name>
    <dbReference type="NCBI Taxonomy" id="1690606"/>
    <lineage>
        <taxon>Eukaryota</taxon>
        <taxon>Fungi</taxon>
        <taxon>Dikarya</taxon>
        <taxon>Ascomycota</taxon>
        <taxon>Pezizomycotina</taxon>
        <taxon>Eurotiomycetes</taxon>
        <taxon>Chaetothyriomycetidae</taxon>
        <taxon>Chaetothyriales</taxon>
        <taxon>Herpotrichiellaceae</taxon>
        <taxon>Exophiala</taxon>
    </lineage>
</organism>
<feature type="region of interest" description="Disordered" evidence="11">
    <location>
        <begin position="1"/>
        <end position="219"/>
    </location>
</feature>
<dbReference type="AlphaFoldDB" id="A0AAV9MYT3"/>
<dbReference type="Gene3D" id="1.10.8.270">
    <property type="entry name" value="putative rabgap domain of human tbc1 domain family member 14 like domains"/>
    <property type="match status" value="1"/>
</dbReference>
<reference evidence="13 14" key="1">
    <citation type="submission" date="2023-08" db="EMBL/GenBank/DDBJ databases">
        <title>Black Yeasts Isolated from many extreme environments.</title>
        <authorList>
            <person name="Coleine C."/>
            <person name="Stajich J.E."/>
            <person name="Selbmann L."/>
        </authorList>
    </citation>
    <scope>NUCLEOTIDE SEQUENCE [LARGE SCALE GENOMIC DNA]</scope>
    <source>
        <strain evidence="13 14">CCFEE 5792</strain>
    </source>
</reference>
<dbReference type="PANTHER" id="PTHR47219:SF9">
    <property type="entry name" value="GTPASE ACTIVATING PROTEIN AND CENTROSOME-ASSOCIATED, ISOFORM B"/>
    <property type="match status" value="1"/>
</dbReference>
<dbReference type="Pfam" id="PF23436">
    <property type="entry name" value="RabGap-TBC_2"/>
    <property type="match status" value="1"/>
</dbReference>
<evidence type="ECO:0000259" key="12">
    <source>
        <dbReference type="PROSITE" id="PS50086"/>
    </source>
</evidence>
<evidence type="ECO:0000256" key="10">
    <source>
        <dbReference type="SAM" id="Coils"/>
    </source>
</evidence>
<keyword evidence="7 10" id="KW-0175">Coiled coil</keyword>
<evidence type="ECO:0000256" key="1">
    <source>
        <dbReference type="ARBA" id="ARBA00004496"/>
    </source>
</evidence>
<feature type="coiled-coil region" evidence="10">
    <location>
        <begin position="771"/>
        <end position="904"/>
    </location>
</feature>
<evidence type="ECO:0000256" key="2">
    <source>
        <dbReference type="ARBA" id="ARBA00022448"/>
    </source>
</evidence>
<feature type="compositionally biased region" description="Polar residues" evidence="11">
    <location>
        <begin position="465"/>
        <end position="490"/>
    </location>
</feature>
<dbReference type="SMART" id="SM00164">
    <property type="entry name" value="TBC"/>
    <property type="match status" value="1"/>
</dbReference>
<protein>
    <recommendedName>
        <fullName evidence="9">GTPase-activating protein GYP5</fullName>
    </recommendedName>
</protein>
<accession>A0AAV9MYT3</accession>
<sequence>METVQSSADNTDREDVHSPPTSPLTDPSDPGQKFEDANEGDDQSKGESSHDAQPSPSSEAAATTVTKDNPPSPNENARPDVRNSNASSTHPKSEPSSDSAVVENPTASRPTSDQPIPPVVATQPASDEQPPDPPAKPPRPSRFQGFSASLPSVPWGPPPPPKKAPEPRAPSPQPPQPAQSSQTSSSFGRKVTTPFGWLSRATTSTPKELKSPSLPSRNALDARRNTAASLGSNPDLTLKALEEGQDGSTGQRHHSRASLREQFKMLRLREEAGLTSLEGPEKGEGGALAGLIGRSATLGVGIATPGSVGQDENVVSTPIMSPTSPITEIVPVNPNLAPGTVSGVAAAPADTTTPIDWDFWQNVVNEGPQAVARTSPEEFTQAISGGIPQTIRHVIWQVLAGSKNEDLEAVYWDLRSRDVNQEIKEPLPKSPLLNGNANTNANGTAKEKEKESVGSSRSSVRSDHSTPATSTNIGVASPSPSQDTTDPLSSAKLQAELATERAKKAKEDSATLAKLEKVIKRDMGSRTSYSKYAAASGLQDGLFHVCRAYALFDDAVGYPQGMNFIIMPLLFTMPEEEAFCLLVRLMNKYQVRDLFIQDMPGLHLHLYQFERLLEDLEPALYCHLNRRSVTPKLYATQWFLTLFAYRFPLQLVMRVFDLVLCEGLEGAILKFGMAVVQRNVQTLLGMNDMQALTNFLKEKIFDVYIDAAPSSKSILESGFFGNSGGTDTEIYRADLLVQDACAVKLTPEMLSRYREEYETTTKAEKARETELENLRTDCATKAAQIRSLETRAEKSDAEHIELANELVRLKVENTEFQDRNESLTGQVEELRKVAESEAANVEERMRATTEQVMQRNIEVQNENRHMEEQMAEMERELVEIKLKYAELNVEHETLKQKWNDLKRALD</sequence>
<gene>
    <name evidence="13" type="ORF">LTR84_009053</name>
</gene>
<name>A0AAV9MYT3_9EURO</name>
<comment type="similarity">
    <text evidence="8">Belongs to the GYP5 family.</text>
</comment>
<dbReference type="InterPro" id="IPR035969">
    <property type="entry name" value="Rab-GAP_TBC_sf"/>
</dbReference>
<evidence type="ECO:0000256" key="9">
    <source>
        <dbReference type="ARBA" id="ARBA00072088"/>
    </source>
</evidence>
<evidence type="ECO:0000256" key="11">
    <source>
        <dbReference type="SAM" id="MobiDB-lite"/>
    </source>
</evidence>
<keyword evidence="5" id="KW-0931">ER-Golgi transport</keyword>
<keyword evidence="6" id="KW-0653">Protein transport</keyword>
<feature type="compositionally biased region" description="Pro residues" evidence="11">
    <location>
        <begin position="154"/>
        <end position="177"/>
    </location>
</feature>
<feature type="region of interest" description="Disordered" evidence="11">
    <location>
        <begin position="425"/>
        <end position="490"/>
    </location>
</feature>
<feature type="domain" description="Rab-GAP TBC" evidence="12">
    <location>
        <begin position="386"/>
        <end position="663"/>
    </location>
</feature>
<feature type="compositionally biased region" description="Low complexity" evidence="11">
    <location>
        <begin position="434"/>
        <end position="444"/>
    </location>
</feature>
<evidence type="ECO:0000256" key="7">
    <source>
        <dbReference type="ARBA" id="ARBA00023054"/>
    </source>
</evidence>
<comment type="caution">
    <text evidence="13">The sequence shown here is derived from an EMBL/GenBank/DDBJ whole genome shotgun (WGS) entry which is preliminary data.</text>
</comment>
<dbReference type="PANTHER" id="PTHR47219">
    <property type="entry name" value="RAB GTPASE-ACTIVATING PROTEIN 1-LIKE"/>
    <property type="match status" value="1"/>
</dbReference>
<feature type="compositionally biased region" description="Basic and acidic residues" evidence="11">
    <location>
        <begin position="32"/>
        <end position="50"/>
    </location>
</feature>